<accession>A0ABT2IGF7</accession>
<proteinExistence type="predicted"/>
<keyword evidence="2" id="KW-1185">Reference proteome</keyword>
<reference evidence="1" key="1">
    <citation type="submission" date="2022-08" db="EMBL/GenBank/DDBJ databases">
        <title>Chryseobacterium antibioticum,isolated from the rhizosphere soil of Pyrola in Tibet.</title>
        <authorList>
            <person name="Kan Y."/>
        </authorList>
    </citation>
    <scope>NUCLEOTIDE SEQUENCE</scope>
    <source>
        <strain evidence="1">Pc2-12</strain>
    </source>
</reference>
<organism evidence="1 2">
    <name type="scientific">Chryseobacterium pyrolae</name>
    <dbReference type="NCBI Taxonomy" id="2987481"/>
    <lineage>
        <taxon>Bacteria</taxon>
        <taxon>Pseudomonadati</taxon>
        <taxon>Bacteroidota</taxon>
        <taxon>Flavobacteriia</taxon>
        <taxon>Flavobacteriales</taxon>
        <taxon>Weeksellaceae</taxon>
        <taxon>Chryseobacterium group</taxon>
        <taxon>Chryseobacterium</taxon>
    </lineage>
</organism>
<evidence type="ECO:0000313" key="2">
    <source>
        <dbReference type="Proteomes" id="UP001142057"/>
    </source>
</evidence>
<sequence>MTIHKILPYIEQRPLMYLKTKDIYLLDSFIGGYLSCQQIYDKNFSDIDFQSNFHEWLRIKFNMDLGFTWADYIFKISQNENLNSVDVFFREYKLFMESK</sequence>
<evidence type="ECO:0000313" key="1">
    <source>
        <dbReference type="EMBL" id="MCT2407679.1"/>
    </source>
</evidence>
<dbReference type="EMBL" id="JANZQH010000003">
    <property type="protein sequence ID" value="MCT2407679.1"/>
    <property type="molecule type" value="Genomic_DNA"/>
</dbReference>
<gene>
    <name evidence="1" type="ORF">NZD88_09035</name>
</gene>
<name>A0ABT2IGF7_9FLAO</name>
<comment type="caution">
    <text evidence="1">The sequence shown here is derived from an EMBL/GenBank/DDBJ whole genome shotgun (WGS) entry which is preliminary data.</text>
</comment>
<dbReference type="Proteomes" id="UP001142057">
    <property type="component" value="Unassembled WGS sequence"/>
</dbReference>
<dbReference type="RefSeq" id="WP_259828813.1">
    <property type="nucleotide sequence ID" value="NZ_JANZQH010000003.1"/>
</dbReference>
<protein>
    <submittedName>
        <fullName evidence="1">Uncharacterized protein</fullName>
    </submittedName>
</protein>